<feature type="region of interest" description="Disordered" evidence="2">
    <location>
        <begin position="493"/>
        <end position="632"/>
    </location>
</feature>
<dbReference type="GO" id="GO:0036286">
    <property type="term" value="C:eisosome filament"/>
    <property type="evidence" value="ECO:0007669"/>
    <property type="project" value="TreeGrafter"/>
</dbReference>
<proteinExistence type="predicted"/>
<dbReference type="Gene3D" id="1.20.1270.60">
    <property type="entry name" value="Arfaptin homology (AH) domain/BAR domain"/>
    <property type="match status" value="1"/>
</dbReference>
<dbReference type="GO" id="GO:0070941">
    <property type="term" value="P:eisosome assembly"/>
    <property type="evidence" value="ECO:0007669"/>
    <property type="project" value="TreeGrafter"/>
</dbReference>
<keyword evidence="1" id="KW-0175">Coiled coil</keyword>
<dbReference type="EMBL" id="CAJVPY010000136">
    <property type="protein sequence ID" value="CAG8452580.1"/>
    <property type="molecule type" value="Genomic_DNA"/>
</dbReference>
<dbReference type="Proteomes" id="UP000789405">
    <property type="component" value="Unassembled WGS sequence"/>
</dbReference>
<feature type="coiled-coil region" evidence="1">
    <location>
        <begin position="451"/>
        <end position="492"/>
    </location>
</feature>
<protein>
    <submittedName>
        <fullName evidence="3">8540_t:CDS:1</fullName>
    </submittedName>
</protein>
<name>A0A9N8YVR6_9GLOM</name>
<dbReference type="OrthoDB" id="5599269at2759"/>
<dbReference type="Pfam" id="PF13805">
    <property type="entry name" value="Pil1"/>
    <property type="match status" value="1"/>
</dbReference>
<feature type="compositionally biased region" description="Low complexity" evidence="2">
    <location>
        <begin position="507"/>
        <end position="520"/>
    </location>
</feature>
<gene>
    <name evidence="3" type="ORF">DERYTH_LOCUS594</name>
</gene>
<evidence type="ECO:0000313" key="3">
    <source>
        <dbReference type="EMBL" id="CAG8452580.1"/>
    </source>
</evidence>
<dbReference type="PANTHER" id="PTHR31962">
    <property type="entry name" value="SPHINGOLIPID LONG CHAIN BASE-RESPONSIVE PROTEIN PIL1"/>
    <property type="match status" value="1"/>
</dbReference>
<dbReference type="GO" id="GO:0005886">
    <property type="term" value="C:plasma membrane"/>
    <property type="evidence" value="ECO:0007669"/>
    <property type="project" value="TreeGrafter"/>
</dbReference>
<feature type="compositionally biased region" description="Low complexity" evidence="2">
    <location>
        <begin position="529"/>
        <end position="602"/>
    </location>
</feature>
<feature type="coiled-coil region" evidence="1">
    <location>
        <begin position="111"/>
        <end position="145"/>
    </location>
</feature>
<dbReference type="PANTHER" id="PTHR31962:SF1">
    <property type="entry name" value="SPHINGOLIPID LONG CHAIN BASE-RESPONSIVE PROTEIN PIL1"/>
    <property type="match status" value="1"/>
</dbReference>
<feature type="compositionally biased region" description="Basic and acidic residues" evidence="2">
    <location>
        <begin position="619"/>
        <end position="632"/>
    </location>
</feature>
<dbReference type="InterPro" id="IPR028245">
    <property type="entry name" value="PIL1/LSP1"/>
</dbReference>
<feature type="coiled-coil region" evidence="1">
    <location>
        <begin position="280"/>
        <end position="408"/>
    </location>
</feature>
<keyword evidence="4" id="KW-1185">Reference proteome</keyword>
<organism evidence="3 4">
    <name type="scientific">Dentiscutata erythropus</name>
    <dbReference type="NCBI Taxonomy" id="1348616"/>
    <lineage>
        <taxon>Eukaryota</taxon>
        <taxon>Fungi</taxon>
        <taxon>Fungi incertae sedis</taxon>
        <taxon>Mucoromycota</taxon>
        <taxon>Glomeromycotina</taxon>
        <taxon>Glomeromycetes</taxon>
        <taxon>Diversisporales</taxon>
        <taxon>Gigasporaceae</taxon>
        <taxon>Dentiscutata</taxon>
    </lineage>
</organism>
<dbReference type="AlphaFoldDB" id="A0A9N8YVR6"/>
<sequence length="632" mass="70976">MSNLQVPNNSGERQGSLIDTIKTFNLDNIHHDIRRNFAQVDPRLPKEIKNIAILLAEEKNLLTSLQNVSAERKEASRLLHVWGKEGGEDISDITEKLGDLFAKVSDVEAVMIEKNGRYRKILKKIREAEEKLIPFRERRRKIQEEIQKIQKSHPKSPRIPELESDLVFVNKDALNDETEAGNAIRKHLKEALTLLIDSMFECSEKVAIISGFGMNIVNLIDITPCKIGDKRPEYKGREISHQAVKDCQVALLRWQPTSQDIQTLLPALTNTAPAALAAQKEEYEHKINQLTNSMNTLKEEHDKQLSEFSSKLENQKREYETQNNEFVAALAAQKEGYEAQLNDLSAALAAERQTFEQKINESNTSLETLKEQHEAKTKDLSQSSEAKINELTAALDAQRRQYDEQIKQYNGLLSTKQEYEIALKERDSLISKLQSDISSVATEKGKLSQVVKELEETIKSKSTTVEQKEDKVGQLESEISSIKNQLANLSISAPVTTPLSDPGNRPNSNSSTSVDETSSDPLIGPHVPPFQVGGQQPPPSGGYYQQTPYGNYTPQPQFYQGQQQYYNQGQTPYGYQQPIYGQQGPPSGYQGYQTSGYQQQGSFVGGFMIPDDAPPAYDGPKDGYKDDKKEKS</sequence>
<comment type="caution">
    <text evidence="3">The sequence shown here is derived from an EMBL/GenBank/DDBJ whole genome shotgun (WGS) entry which is preliminary data.</text>
</comment>
<dbReference type="InterPro" id="IPR027267">
    <property type="entry name" value="AH/BAR_dom_sf"/>
</dbReference>
<evidence type="ECO:0000313" key="4">
    <source>
        <dbReference type="Proteomes" id="UP000789405"/>
    </source>
</evidence>
<evidence type="ECO:0000256" key="1">
    <source>
        <dbReference type="SAM" id="Coils"/>
    </source>
</evidence>
<dbReference type="GO" id="GO:0006897">
    <property type="term" value="P:endocytosis"/>
    <property type="evidence" value="ECO:0007669"/>
    <property type="project" value="TreeGrafter"/>
</dbReference>
<accession>A0A9N8YVR6</accession>
<reference evidence="3" key="1">
    <citation type="submission" date="2021-06" db="EMBL/GenBank/DDBJ databases">
        <authorList>
            <person name="Kallberg Y."/>
            <person name="Tangrot J."/>
            <person name="Rosling A."/>
        </authorList>
    </citation>
    <scope>NUCLEOTIDE SEQUENCE</scope>
    <source>
        <strain evidence="3">MA453B</strain>
    </source>
</reference>
<evidence type="ECO:0000256" key="2">
    <source>
        <dbReference type="SAM" id="MobiDB-lite"/>
    </source>
</evidence>
<dbReference type="GO" id="GO:0008289">
    <property type="term" value="F:lipid binding"/>
    <property type="evidence" value="ECO:0007669"/>
    <property type="project" value="TreeGrafter"/>
</dbReference>